<reference evidence="1" key="1">
    <citation type="journal article" date="2022" name="bioRxiv">
        <title>Sequencing and chromosome-scale assembly of the giantPleurodeles waltlgenome.</title>
        <authorList>
            <person name="Brown T."/>
            <person name="Elewa A."/>
            <person name="Iarovenko S."/>
            <person name="Subramanian E."/>
            <person name="Araus A.J."/>
            <person name="Petzold A."/>
            <person name="Susuki M."/>
            <person name="Suzuki K.-i.T."/>
            <person name="Hayashi T."/>
            <person name="Toyoda A."/>
            <person name="Oliveira C."/>
            <person name="Osipova E."/>
            <person name="Leigh N.D."/>
            <person name="Simon A."/>
            <person name="Yun M.H."/>
        </authorList>
    </citation>
    <scope>NUCLEOTIDE SEQUENCE</scope>
    <source>
        <strain evidence="1">20211129_DDA</strain>
        <tissue evidence="1">Liver</tissue>
    </source>
</reference>
<dbReference type="AlphaFoldDB" id="A0AAV7MW26"/>
<organism evidence="1 2">
    <name type="scientific">Pleurodeles waltl</name>
    <name type="common">Iberian ribbed newt</name>
    <dbReference type="NCBI Taxonomy" id="8319"/>
    <lineage>
        <taxon>Eukaryota</taxon>
        <taxon>Metazoa</taxon>
        <taxon>Chordata</taxon>
        <taxon>Craniata</taxon>
        <taxon>Vertebrata</taxon>
        <taxon>Euteleostomi</taxon>
        <taxon>Amphibia</taxon>
        <taxon>Batrachia</taxon>
        <taxon>Caudata</taxon>
        <taxon>Salamandroidea</taxon>
        <taxon>Salamandridae</taxon>
        <taxon>Pleurodelinae</taxon>
        <taxon>Pleurodeles</taxon>
    </lineage>
</organism>
<accession>A0AAV7MW26</accession>
<keyword evidence="2" id="KW-1185">Reference proteome</keyword>
<name>A0AAV7MW26_PLEWA</name>
<evidence type="ECO:0000313" key="1">
    <source>
        <dbReference type="EMBL" id="KAJ1106624.1"/>
    </source>
</evidence>
<evidence type="ECO:0000313" key="2">
    <source>
        <dbReference type="Proteomes" id="UP001066276"/>
    </source>
</evidence>
<dbReference type="EMBL" id="JANPWB010000013">
    <property type="protein sequence ID" value="KAJ1106624.1"/>
    <property type="molecule type" value="Genomic_DNA"/>
</dbReference>
<dbReference type="Proteomes" id="UP001066276">
    <property type="component" value="Chromosome 9"/>
</dbReference>
<sequence length="112" mass="12541">MAFLSFPKIRGQRVLDPRGVTVAYQSVLLKKQKSSSPAPLLCPWGRSRCLHPCRLEPRCERAEANQPVILNRREQLLSGLSASAPWRELASGIRSGRGRRAFPSLRNDHLAP</sequence>
<gene>
    <name evidence="1" type="ORF">NDU88_004025</name>
</gene>
<proteinExistence type="predicted"/>
<comment type="caution">
    <text evidence="1">The sequence shown here is derived from an EMBL/GenBank/DDBJ whole genome shotgun (WGS) entry which is preliminary data.</text>
</comment>
<protein>
    <submittedName>
        <fullName evidence="1">Uncharacterized protein</fullName>
    </submittedName>
</protein>